<dbReference type="InterPro" id="IPR029019">
    <property type="entry name" value="HEX_eukaryotic_N"/>
</dbReference>
<dbReference type="PIRSF" id="PIRSF001093">
    <property type="entry name" value="B-hxosamndse_ab_euk"/>
    <property type="match status" value="1"/>
</dbReference>
<gene>
    <name evidence="13" type="ORF">HERILL_LOCUS6745</name>
</gene>
<dbReference type="OMA" id="FTQNIFC"/>
<protein>
    <recommendedName>
        <fullName evidence="7">Beta-hexosaminidase</fullName>
        <ecNumber evidence="7">3.2.1.52</ecNumber>
    </recommendedName>
</protein>
<dbReference type="EMBL" id="LR899011">
    <property type="protein sequence ID" value="CAD7083814.1"/>
    <property type="molecule type" value="Genomic_DNA"/>
</dbReference>
<reference evidence="13 14" key="1">
    <citation type="submission" date="2020-11" db="EMBL/GenBank/DDBJ databases">
        <authorList>
            <person name="Wallbank WR R."/>
            <person name="Pardo Diaz C."/>
            <person name="Kozak K."/>
            <person name="Martin S."/>
            <person name="Jiggins C."/>
            <person name="Moest M."/>
            <person name="Warren A I."/>
            <person name="Generalovic N T."/>
            <person name="Byers J.R.P. K."/>
            <person name="Montejo-Kovacevich G."/>
            <person name="Yen C E."/>
        </authorList>
    </citation>
    <scope>NUCLEOTIDE SEQUENCE [LARGE SCALE GENOMIC DNA]</scope>
</reference>
<dbReference type="InParanoid" id="A0A7R8UNJ8"/>
<keyword evidence="14" id="KW-1185">Reference proteome</keyword>
<dbReference type="InterPro" id="IPR029018">
    <property type="entry name" value="Hex-like_dom2"/>
</dbReference>
<organism evidence="13 14">
    <name type="scientific">Hermetia illucens</name>
    <name type="common">Black soldier fly</name>
    <dbReference type="NCBI Taxonomy" id="343691"/>
    <lineage>
        <taxon>Eukaryota</taxon>
        <taxon>Metazoa</taxon>
        <taxon>Ecdysozoa</taxon>
        <taxon>Arthropoda</taxon>
        <taxon>Hexapoda</taxon>
        <taxon>Insecta</taxon>
        <taxon>Pterygota</taxon>
        <taxon>Neoptera</taxon>
        <taxon>Endopterygota</taxon>
        <taxon>Diptera</taxon>
        <taxon>Brachycera</taxon>
        <taxon>Stratiomyomorpha</taxon>
        <taxon>Stratiomyidae</taxon>
        <taxon>Hermetiinae</taxon>
        <taxon>Hermetia</taxon>
    </lineage>
</organism>
<dbReference type="PANTHER" id="PTHR22600">
    <property type="entry name" value="BETA-HEXOSAMINIDASE"/>
    <property type="match status" value="1"/>
</dbReference>
<keyword evidence="6 7" id="KW-0326">Glycosidase</keyword>
<dbReference type="InterPro" id="IPR025705">
    <property type="entry name" value="Beta_hexosaminidase_sua/sub"/>
</dbReference>
<dbReference type="Pfam" id="PF14845">
    <property type="entry name" value="Glycohydro_20b2"/>
    <property type="match status" value="1"/>
</dbReference>
<dbReference type="GO" id="GO:0004563">
    <property type="term" value="F:beta-N-acetylhexosaminidase activity"/>
    <property type="evidence" value="ECO:0007669"/>
    <property type="project" value="UniProtKB-EC"/>
</dbReference>
<evidence type="ECO:0000256" key="8">
    <source>
        <dbReference type="PIRSR" id="PIRSR001093-1"/>
    </source>
</evidence>
<evidence type="ECO:0000313" key="14">
    <source>
        <dbReference type="Proteomes" id="UP000594454"/>
    </source>
</evidence>
<dbReference type="CDD" id="cd06562">
    <property type="entry name" value="GH20_HexA_HexB-like"/>
    <property type="match status" value="1"/>
</dbReference>
<comment type="similarity">
    <text evidence="2 7">Belongs to the glycosyl hydrolase 20 family.</text>
</comment>
<dbReference type="SUPFAM" id="SSF55545">
    <property type="entry name" value="beta-N-acetylhexosaminidase-like domain"/>
    <property type="match status" value="1"/>
</dbReference>
<feature type="disulfide bond" evidence="9">
    <location>
        <begin position="289"/>
        <end position="338"/>
    </location>
</feature>
<keyword evidence="4 7" id="KW-0378">Hydrolase</keyword>
<feature type="chain" id="PRO_5030925170" description="Beta-hexosaminidase" evidence="10">
    <location>
        <begin position="25"/>
        <end position="528"/>
    </location>
</feature>
<evidence type="ECO:0000256" key="10">
    <source>
        <dbReference type="SAM" id="SignalP"/>
    </source>
</evidence>
<evidence type="ECO:0000256" key="6">
    <source>
        <dbReference type="ARBA" id="ARBA00023295"/>
    </source>
</evidence>
<feature type="disulfide bond" evidence="9">
    <location>
        <begin position="510"/>
        <end position="528"/>
    </location>
</feature>
<keyword evidence="9" id="KW-1015">Disulfide bond</keyword>
<evidence type="ECO:0000313" key="13">
    <source>
        <dbReference type="EMBL" id="CAD7083814.1"/>
    </source>
</evidence>
<evidence type="ECO:0000256" key="7">
    <source>
        <dbReference type="PIRNR" id="PIRNR001093"/>
    </source>
</evidence>
<dbReference type="InterPro" id="IPR017853">
    <property type="entry name" value="GH"/>
</dbReference>
<dbReference type="SUPFAM" id="SSF51445">
    <property type="entry name" value="(Trans)glycosidases"/>
    <property type="match status" value="1"/>
</dbReference>
<evidence type="ECO:0000259" key="11">
    <source>
        <dbReference type="Pfam" id="PF00728"/>
    </source>
</evidence>
<feature type="domain" description="Beta-hexosaminidase eukaryotic type N-terminal" evidence="12">
    <location>
        <begin position="41"/>
        <end position="158"/>
    </location>
</feature>
<evidence type="ECO:0000256" key="2">
    <source>
        <dbReference type="ARBA" id="ARBA00006285"/>
    </source>
</evidence>
<dbReference type="EC" id="3.2.1.52" evidence="7"/>
<dbReference type="GO" id="GO:0006689">
    <property type="term" value="P:ganglioside catabolic process"/>
    <property type="evidence" value="ECO:0007669"/>
    <property type="project" value="TreeGrafter"/>
</dbReference>
<comment type="catalytic activity">
    <reaction evidence="1 7">
        <text>Hydrolysis of terminal non-reducing N-acetyl-D-hexosamine residues in N-acetyl-beta-D-hexosaminides.</text>
        <dbReference type="EC" id="3.2.1.52"/>
    </reaction>
</comment>
<dbReference type="Gene3D" id="3.30.379.10">
    <property type="entry name" value="Chitobiase/beta-hexosaminidase domain 2-like"/>
    <property type="match status" value="1"/>
</dbReference>
<keyword evidence="5" id="KW-0325">Glycoprotein</keyword>
<evidence type="ECO:0000256" key="3">
    <source>
        <dbReference type="ARBA" id="ARBA00022729"/>
    </source>
</evidence>
<feature type="domain" description="Glycoside hydrolase family 20 catalytic" evidence="11">
    <location>
        <begin position="180"/>
        <end position="492"/>
    </location>
</feature>
<name>A0A7R8UNJ8_HERIL</name>
<feature type="disulfide bond" evidence="9">
    <location>
        <begin position="71"/>
        <end position="120"/>
    </location>
</feature>
<dbReference type="InterPro" id="IPR015883">
    <property type="entry name" value="Glyco_hydro_20_cat"/>
</dbReference>
<feature type="signal peptide" evidence="10">
    <location>
        <begin position="1"/>
        <end position="24"/>
    </location>
</feature>
<dbReference type="GO" id="GO:0016020">
    <property type="term" value="C:membrane"/>
    <property type="evidence" value="ECO:0007669"/>
    <property type="project" value="TreeGrafter"/>
</dbReference>
<evidence type="ECO:0000256" key="4">
    <source>
        <dbReference type="ARBA" id="ARBA00022801"/>
    </source>
</evidence>
<evidence type="ECO:0000259" key="12">
    <source>
        <dbReference type="Pfam" id="PF14845"/>
    </source>
</evidence>
<evidence type="ECO:0000256" key="9">
    <source>
        <dbReference type="PIRSR" id="PIRSR001093-2"/>
    </source>
</evidence>
<dbReference type="AlphaFoldDB" id="A0A7R8UNJ8"/>
<keyword evidence="3 10" id="KW-0732">Signal</keyword>
<dbReference type="GO" id="GO:0005975">
    <property type="term" value="P:carbohydrate metabolic process"/>
    <property type="evidence" value="ECO:0007669"/>
    <property type="project" value="InterPro"/>
</dbReference>
<dbReference type="PRINTS" id="PR00738">
    <property type="entry name" value="GLHYDRLASE20"/>
</dbReference>
<feature type="active site" description="Proton donor" evidence="8">
    <location>
        <position position="333"/>
    </location>
</feature>
<evidence type="ECO:0000256" key="5">
    <source>
        <dbReference type="ARBA" id="ARBA00023180"/>
    </source>
</evidence>
<proteinExistence type="inferred from homology"/>
<dbReference type="Proteomes" id="UP000594454">
    <property type="component" value="Chromosome 3"/>
</dbReference>
<dbReference type="Gene3D" id="3.20.20.80">
    <property type="entry name" value="Glycosidases"/>
    <property type="match status" value="1"/>
</dbReference>
<evidence type="ECO:0000256" key="1">
    <source>
        <dbReference type="ARBA" id="ARBA00001231"/>
    </source>
</evidence>
<dbReference type="FunFam" id="3.20.20.80:FF:000063">
    <property type="entry name" value="Beta-hexosaminidase"/>
    <property type="match status" value="1"/>
</dbReference>
<dbReference type="GO" id="GO:0005764">
    <property type="term" value="C:lysosome"/>
    <property type="evidence" value="ECO:0007669"/>
    <property type="project" value="TreeGrafter"/>
</dbReference>
<accession>A0A7R8UNJ8</accession>
<dbReference type="Pfam" id="PF00728">
    <property type="entry name" value="Glyco_hydro_20"/>
    <property type="match status" value="1"/>
</dbReference>
<dbReference type="GO" id="GO:0030203">
    <property type="term" value="P:glycosaminoglycan metabolic process"/>
    <property type="evidence" value="ECO:0007669"/>
    <property type="project" value="TreeGrafter"/>
</dbReference>
<sequence length="528" mass="60496">MNKEGTVRVAIIFLLGNLLTSVSSIIIPDPGPLVNATVGAVWPKPKFQTATGNYFLIDPKKFNILATGIICDILEQAISRYTKIIRDTVYSRLYHAHLVRHGSTTIKILASLRVNLTSPCEQRPHLSMDESYSLATNGTIIAHSVWGALRALETFSQLVTPHENQMLHVEDIYIHDEPRFPHRGLLVDTSRHYISKSILLTILDGMTYNKFNVFHWHIVDDQSFPYVSKEFPELSKKGAFRPDMVYTQEDVAEIIEYGRVRGIRVIPEFDVPGHTRSWGESHPEILTECQGEYEGHLGPMNPTKSATYKFVDELFREVHEVFPDQYIHIGGDEVSFECWRSSKEIIDFMVQNNIPSFPSLQRIFMERVTRSIMSLNNTPIVWQEAMVRDVRMPPETVVQVWLGDWRFLLSTFTRGGHRALLSECWYLDHVQRGGDWEKYYRCEPLDFSGTEKQKKLVLGGEGCMWGEAVNDHNILPRIFPRASAIAERLWSTQDTKDEKEAKRRLEEHVCRMNLRGVPAQPANGPGIC</sequence>
<dbReference type="PANTHER" id="PTHR22600:SF21">
    <property type="entry name" value="BETA-HEXOSAMINIDASE A"/>
    <property type="match status" value="1"/>
</dbReference>